<sequence length="167" mass="19549">MKSFMVYFLLSTVMMTLFSCKDSEIVDKDESGGLAAKGFRLPAKEELNIMNNNLDNLSQIEKIEIHDGVFHFKNPSSFLDFFKNFNEAKKVFDTKFKDAFVVKNTRIMQINKDLESATLKEDIDEILKKNEDYVFLKDSTITIRNRHIYDFLFTDPLKNYIYIGKII</sequence>
<evidence type="ECO:0000313" key="1">
    <source>
        <dbReference type="EMBL" id="MCP9764224.1"/>
    </source>
</evidence>
<keyword evidence="2" id="KW-1185">Reference proteome</keyword>
<accession>A0AAE3H340</accession>
<evidence type="ECO:0000313" key="2">
    <source>
        <dbReference type="Proteomes" id="UP001204144"/>
    </source>
</evidence>
<organism evidence="1 2">
    <name type="scientific">Lacihabitans soyangensis</name>
    <dbReference type="NCBI Taxonomy" id="869394"/>
    <lineage>
        <taxon>Bacteria</taxon>
        <taxon>Pseudomonadati</taxon>
        <taxon>Bacteroidota</taxon>
        <taxon>Cytophagia</taxon>
        <taxon>Cytophagales</taxon>
        <taxon>Leadbetterellaceae</taxon>
        <taxon>Lacihabitans</taxon>
    </lineage>
</organism>
<dbReference type="AlphaFoldDB" id="A0AAE3H340"/>
<name>A0AAE3H340_9BACT</name>
<dbReference type="EMBL" id="RJUF01000111">
    <property type="protein sequence ID" value="MCP9764224.1"/>
    <property type="molecule type" value="Genomic_DNA"/>
</dbReference>
<dbReference type="PROSITE" id="PS51257">
    <property type="entry name" value="PROKAR_LIPOPROTEIN"/>
    <property type="match status" value="1"/>
</dbReference>
<proteinExistence type="predicted"/>
<dbReference type="RefSeq" id="WP_255037941.1">
    <property type="nucleotide sequence ID" value="NZ_RJUF01000111.1"/>
</dbReference>
<dbReference type="Proteomes" id="UP001204144">
    <property type="component" value="Unassembled WGS sequence"/>
</dbReference>
<reference evidence="1 2" key="1">
    <citation type="submission" date="2018-11" db="EMBL/GenBank/DDBJ databases">
        <title>Novel bacteria species description.</title>
        <authorList>
            <person name="Han J.-H."/>
        </authorList>
    </citation>
    <scope>NUCLEOTIDE SEQUENCE [LARGE SCALE GENOMIC DNA]</scope>
    <source>
        <strain evidence="1 2">KCTC23259</strain>
    </source>
</reference>
<protein>
    <recommendedName>
        <fullName evidence="3">Lipoprotein</fullName>
    </recommendedName>
</protein>
<gene>
    <name evidence="1" type="ORF">EGI31_14835</name>
</gene>
<evidence type="ECO:0008006" key="3">
    <source>
        <dbReference type="Google" id="ProtNLM"/>
    </source>
</evidence>
<comment type="caution">
    <text evidence="1">The sequence shown here is derived from an EMBL/GenBank/DDBJ whole genome shotgun (WGS) entry which is preliminary data.</text>
</comment>